<comment type="subcellular location">
    <subcellularLocation>
        <location evidence="1">Cytoplasm</location>
        <location evidence="1">Cytoskeleton</location>
    </subcellularLocation>
</comment>
<evidence type="ECO:0000313" key="8">
    <source>
        <dbReference type="Proteomes" id="UP000308549"/>
    </source>
</evidence>
<keyword evidence="5" id="KW-0206">Cytoskeleton</keyword>
<evidence type="ECO:0000256" key="2">
    <source>
        <dbReference type="ARBA" id="ARBA00007719"/>
    </source>
</evidence>
<dbReference type="OrthoDB" id="2355at2759"/>
<dbReference type="SUPFAM" id="SSF51161">
    <property type="entry name" value="Trimeric LpxA-like enzymes"/>
    <property type="match status" value="1"/>
</dbReference>
<reference evidence="7 8" key="1">
    <citation type="submission" date="2017-03" db="EMBL/GenBank/DDBJ databases">
        <title>Genomes of endolithic fungi from Antarctica.</title>
        <authorList>
            <person name="Coleine C."/>
            <person name="Masonjones S."/>
            <person name="Stajich J.E."/>
        </authorList>
    </citation>
    <scope>NUCLEOTIDE SEQUENCE [LARGE SCALE GENOMIC DNA]</scope>
    <source>
        <strain evidence="7 8">CCFEE 6315</strain>
    </source>
</reference>
<dbReference type="InterPro" id="IPR027777">
    <property type="entry name" value="DCTN6"/>
</dbReference>
<sequence>MASAKPPPPSKPPASIHPTAVIAEKAVLSGTNRVTIGENVVLHPYARVRAENGVVAIGDNCIIYERATVGCETTSATGAKGGSDVSIGAGCVIESNAVVEGQIGECSELGVAACVGKGAKVGRYCKIAAMERVEAGEELEDFTVVFADGRRRVSRTMRDHESVREAKHKGQMMAVELMRKMIPNSAVKWTM</sequence>
<dbReference type="PANTHER" id="PTHR13072:SF0">
    <property type="entry name" value="DYNACTIN SUBUNIT 6"/>
    <property type="match status" value="1"/>
</dbReference>
<protein>
    <recommendedName>
        <fullName evidence="3">Dynactin subunit 6</fullName>
    </recommendedName>
</protein>
<evidence type="ECO:0000256" key="5">
    <source>
        <dbReference type="ARBA" id="ARBA00023212"/>
    </source>
</evidence>
<dbReference type="Gene3D" id="2.160.10.10">
    <property type="entry name" value="Hexapeptide repeat proteins"/>
    <property type="match status" value="1"/>
</dbReference>
<keyword evidence="4" id="KW-0963">Cytoplasm</keyword>
<comment type="function">
    <text evidence="6">Part of the dynactin complex that activates the molecular motor dynein for ultra-processive transport along microtubules.</text>
</comment>
<gene>
    <name evidence="7" type="ORF">B0A50_00099</name>
</gene>
<dbReference type="InterPro" id="IPR011004">
    <property type="entry name" value="Trimer_LpxA-like_sf"/>
</dbReference>
<evidence type="ECO:0000313" key="7">
    <source>
        <dbReference type="EMBL" id="TKA34119.1"/>
    </source>
</evidence>
<organism evidence="7 8">
    <name type="scientific">Salinomyces thailandicus</name>
    <dbReference type="NCBI Taxonomy" id="706561"/>
    <lineage>
        <taxon>Eukaryota</taxon>
        <taxon>Fungi</taxon>
        <taxon>Dikarya</taxon>
        <taxon>Ascomycota</taxon>
        <taxon>Pezizomycotina</taxon>
        <taxon>Dothideomycetes</taxon>
        <taxon>Dothideomycetidae</taxon>
        <taxon>Mycosphaerellales</taxon>
        <taxon>Teratosphaeriaceae</taxon>
        <taxon>Salinomyces</taxon>
    </lineage>
</organism>
<dbReference type="GO" id="GO:0005869">
    <property type="term" value="C:dynactin complex"/>
    <property type="evidence" value="ECO:0007669"/>
    <property type="project" value="InterPro"/>
</dbReference>
<accession>A0A4V5N6V6</accession>
<dbReference type="GO" id="GO:0007052">
    <property type="term" value="P:mitotic spindle organization"/>
    <property type="evidence" value="ECO:0007669"/>
    <property type="project" value="TreeGrafter"/>
</dbReference>
<dbReference type="EMBL" id="NAJL01000001">
    <property type="protein sequence ID" value="TKA34119.1"/>
    <property type="molecule type" value="Genomic_DNA"/>
</dbReference>
<keyword evidence="8" id="KW-1185">Reference proteome</keyword>
<comment type="similarity">
    <text evidence="2">Belongs to the dynactin subunits 5/6 family. Dynactin subunit 6 subfamily.</text>
</comment>
<evidence type="ECO:0000256" key="3">
    <source>
        <dbReference type="ARBA" id="ARBA00016573"/>
    </source>
</evidence>
<evidence type="ECO:0000256" key="1">
    <source>
        <dbReference type="ARBA" id="ARBA00004245"/>
    </source>
</evidence>
<proteinExistence type="inferred from homology"/>
<dbReference type="Proteomes" id="UP000308549">
    <property type="component" value="Unassembled WGS sequence"/>
</dbReference>
<dbReference type="AlphaFoldDB" id="A0A4V5N6V6"/>
<dbReference type="PANTHER" id="PTHR13072">
    <property type="entry name" value="DYNACTIN 6"/>
    <property type="match status" value="1"/>
</dbReference>
<dbReference type="GO" id="GO:0070840">
    <property type="term" value="F:dynein complex binding"/>
    <property type="evidence" value="ECO:0007669"/>
    <property type="project" value="TreeGrafter"/>
</dbReference>
<evidence type="ECO:0000256" key="4">
    <source>
        <dbReference type="ARBA" id="ARBA00022490"/>
    </source>
</evidence>
<name>A0A4V5N6V6_9PEZI</name>
<comment type="caution">
    <text evidence="7">The sequence shown here is derived from an EMBL/GenBank/DDBJ whole genome shotgun (WGS) entry which is preliminary data.</text>
</comment>
<evidence type="ECO:0000256" key="6">
    <source>
        <dbReference type="ARBA" id="ARBA00034687"/>
    </source>
</evidence>